<reference evidence="3" key="1">
    <citation type="journal article" date="2017" name="Genome Biol.">
        <title>Comparative genomics reveals high biological diversity and specific adaptations in the industrially and medically important fungal genus Aspergillus.</title>
        <authorList>
            <person name="de Vries R.P."/>
            <person name="Riley R."/>
            <person name="Wiebenga A."/>
            <person name="Aguilar-Osorio G."/>
            <person name="Amillis S."/>
            <person name="Uchima C.A."/>
            <person name="Anderluh G."/>
            <person name="Asadollahi M."/>
            <person name="Askin M."/>
            <person name="Barry K."/>
            <person name="Battaglia E."/>
            <person name="Bayram O."/>
            <person name="Benocci T."/>
            <person name="Braus-Stromeyer S.A."/>
            <person name="Caldana C."/>
            <person name="Canovas D."/>
            <person name="Cerqueira G.C."/>
            <person name="Chen F."/>
            <person name="Chen W."/>
            <person name="Choi C."/>
            <person name="Clum A."/>
            <person name="Dos Santos R.A."/>
            <person name="Damasio A.R."/>
            <person name="Diallinas G."/>
            <person name="Emri T."/>
            <person name="Fekete E."/>
            <person name="Flipphi M."/>
            <person name="Freyberg S."/>
            <person name="Gallo A."/>
            <person name="Gournas C."/>
            <person name="Habgood R."/>
            <person name="Hainaut M."/>
            <person name="Harispe M.L."/>
            <person name="Henrissat B."/>
            <person name="Hilden K.S."/>
            <person name="Hope R."/>
            <person name="Hossain A."/>
            <person name="Karabika E."/>
            <person name="Karaffa L."/>
            <person name="Karanyi Z."/>
            <person name="Krasevec N."/>
            <person name="Kuo A."/>
            <person name="Kusch H."/>
            <person name="LaButti K."/>
            <person name="Lagendijk E.L."/>
            <person name="Lapidus A."/>
            <person name="Levasseur A."/>
            <person name="Lindquist E."/>
            <person name="Lipzen A."/>
            <person name="Logrieco A.F."/>
            <person name="MacCabe A."/>
            <person name="Maekelae M.R."/>
            <person name="Malavazi I."/>
            <person name="Melin P."/>
            <person name="Meyer V."/>
            <person name="Mielnichuk N."/>
            <person name="Miskei M."/>
            <person name="Molnar A.P."/>
            <person name="Mule G."/>
            <person name="Ngan C.Y."/>
            <person name="Orejas M."/>
            <person name="Orosz E."/>
            <person name="Ouedraogo J.P."/>
            <person name="Overkamp K.M."/>
            <person name="Park H.-S."/>
            <person name="Perrone G."/>
            <person name="Piumi F."/>
            <person name="Punt P.J."/>
            <person name="Ram A.F."/>
            <person name="Ramon A."/>
            <person name="Rauscher S."/>
            <person name="Record E."/>
            <person name="Riano-Pachon D.M."/>
            <person name="Robert V."/>
            <person name="Roehrig J."/>
            <person name="Ruller R."/>
            <person name="Salamov A."/>
            <person name="Salih N.S."/>
            <person name="Samson R.A."/>
            <person name="Sandor E."/>
            <person name="Sanguinetti M."/>
            <person name="Schuetze T."/>
            <person name="Sepcic K."/>
            <person name="Shelest E."/>
            <person name="Sherlock G."/>
            <person name="Sophianopoulou V."/>
            <person name="Squina F.M."/>
            <person name="Sun H."/>
            <person name="Susca A."/>
            <person name="Todd R.B."/>
            <person name="Tsang A."/>
            <person name="Unkles S.E."/>
            <person name="van de Wiele N."/>
            <person name="van Rossen-Uffink D."/>
            <person name="Oliveira J.V."/>
            <person name="Vesth T.C."/>
            <person name="Visser J."/>
            <person name="Yu J.-H."/>
            <person name="Zhou M."/>
            <person name="Andersen M.R."/>
            <person name="Archer D.B."/>
            <person name="Baker S.E."/>
            <person name="Benoit I."/>
            <person name="Brakhage A.A."/>
            <person name="Braus G.H."/>
            <person name="Fischer R."/>
            <person name="Frisvad J.C."/>
            <person name="Goldman G.H."/>
            <person name="Houbraken J."/>
            <person name="Oakley B."/>
            <person name="Pocsi I."/>
            <person name="Scazzocchio C."/>
            <person name="Seiboth B."/>
            <person name="vanKuyk P.A."/>
            <person name="Wortman J."/>
            <person name="Dyer P.S."/>
            <person name="Grigoriev I.V."/>
        </authorList>
    </citation>
    <scope>NUCLEOTIDE SEQUENCE [LARGE SCALE GENOMIC DNA]</scope>
    <source>
        <strain evidence="3">DTO 134E9</strain>
    </source>
</reference>
<accession>A0A1L9RSS6</accession>
<gene>
    <name evidence="2" type="ORF">ASPWEDRAFT_182725</name>
</gene>
<sequence length="108" mass="11647">MQTLKFTLLSAMLFSSSILAARSNTTTIGLDLEEKKRGLNSPPGRCPALEVPLDDCASVEQEKVHTVAINKKCLFFTGPLCTGRTATLAPGEHNSKDPVPIESVYCPK</sequence>
<dbReference type="Proteomes" id="UP000184383">
    <property type="component" value="Unassembled WGS sequence"/>
</dbReference>
<dbReference type="GeneID" id="63747787"/>
<organism evidence="2 3">
    <name type="scientific">Aspergillus wentii DTO 134E9</name>
    <dbReference type="NCBI Taxonomy" id="1073089"/>
    <lineage>
        <taxon>Eukaryota</taxon>
        <taxon>Fungi</taxon>
        <taxon>Dikarya</taxon>
        <taxon>Ascomycota</taxon>
        <taxon>Pezizomycotina</taxon>
        <taxon>Eurotiomycetes</taxon>
        <taxon>Eurotiomycetidae</taxon>
        <taxon>Eurotiales</taxon>
        <taxon>Aspergillaceae</taxon>
        <taxon>Aspergillus</taxon>
        <taxon>Aspergillus subgen. Cremei</taxon>
    </lineage>
</organism>
<keyword evidence="3" id="KW-1185">Reference proteome</keyword>
<dbReference type="VEuPathDB" id="FungiDB:ASPWEDRAFT_182725"/>
<dbReference type="RefSeq" id="XP_040691609.1">
    <property type="nucleotide sequence ID" value="XM_040831939.1"/>
</dbReference>
<feature type="signal peptide" evidence="1">
    <location>
        <begin position="1"/>
        <end position="20"/>
    </location>
</feature>
<keyword evidence="1" id="KW-0732">Signal</keyword>
<dbReference type="EMBL" id="KV878211">
    <property type="protein sequence ID" value="OJJ37933.1"/>
    <property type="molecule type" value="Genomic_DNA"/>
</dbReference>
<proteinExistence type="predicted"/>
<evidence type="ECO:0000256" key="1">
    <source>
        <dbReference type="SAM" id="SignalP"/>
    </source>
</evidence>
<name>A0A1L9RSS6_ASPWE</name>
<evidence type="ECO:0000313" key="2">
    <source>
        <dbReference type="EMBL" id="OJJ37933.1"/>
    </source>
</evidence>
<dbReference type="OrthoDB" id="4291851at2759"/>
<evidence type="ECO:0000313" key="3">
    <source>
        <dbReference type="Proteomes" id="UP000184383"/>
    </source>
</evidence>
<feature type="chain" id="PRO_5012115041" evidence="1">
    <location>
        <begin position="21"/>
        <end position="108"/>
    </location>
</feature>
<dbReference type="AlphaFoldDB" id="A0A1L9RSS6"/>
<protein>
    <submittedName>
        <fullName evidence="2">Uncharacterized protein</fullName>
    </submittedName>
</protein>